<dbReference type="Pfam" id="PF02550">
    <property type="entry name" value="AcetylCoA_hydro"/>
    <property type="match status" value="1"/>
</dbReference>
<dbReference type="InterPro" id="IPR003702">
    <property type="entry name" value="ActCoA_hydro_N"/>
</dbReference>
<feature type="binding site" evidence="3">
    <location>
        <position position="385"/>
    </location>
    <ligand>
        <name>CoA</name>
        <dbReference type="ChEBI" id="CHEBI:57287"/>
    </ligand>
</feature>
<dbReference type="InterPro" id="IPR037171">
    <property type="entry name" value="NagB/RpiA_transferase-like"/>
</dbReference>
<evidence type="ECO:0000259" key="4">
    <source>
        <dbReference type="Pfam" id="PF02550"/>
    </source>
</evidence>
<dbReference type="Gene3D" id="3.30.750.70">
    <property type="entry name" value="4-hydroxybutyrate coenzyme like domains"/>
    <property type="match status" value="1"/>
</dbReference>
<proteinExistence type="inferred from homology"/>
<gene>
    <name evidence="6" type="ORF">GCM10010978_05220</name>
</gene>
<feature type="active site" description="5-glutamyl coenzyme A thioester intermediate" evidence="2">
    <location>
        <position position="291"/>
    </location>
</feature>
<evidence type="ECO:0000259" key="5">
    <source>
        <dbReference type="Pfam" id="PF13336"/>
    </source>
</evidence>
<dbReference type="InterPro" id="IPR046433">
    <property type="entry name" value="ActCoA_hydro"/>
</dbReference>
<dbReference type="PANTHER" id="PTHR43609">
    <property type="entry name" value="ACETYL-COA HYDROLASE"/>
    <property type="match status" value="1"/>
</dbReference>
<evidence type="ECO:0000313" key="7">
    <source>
        <dbReference type="Proteomes" id="UP000602050"/>
    </source>
</evidence>
<dbReference type="RefSeq" id="WP_188390819.1">
    <property type="nucleotide sequence ID" value="NZ_BMEV01000006.1"/>
</dbReference>
<dbReference type="InterPro" id="IPR026888">
    <property type="entry name" value="AcetylCoA_hyd_C"/>
</dbReference>
<feature type="domain" description="Acetyl-CoA hydrolase/transferase N-terminal" evidence="4">
    <location>
        <begin position="17"/>
        <end position="173"/>
    </location>
</feature>
<organism evidence="6 7">
    <name type="scientific">Compostibacillus humi</name>
    <dbReference type="NCBI Taxonomy" id="1245525"/>
    <lineage>
        <taxon>Bacteria</taxon>
        <taxon>Bacillati</taxon>
        <taxon>Bacillota</taxon>
        <taxon>Bacilli</taxon>
        <taxon>Bacillales</taxon>
        <taxon>Bacillaceae</taxon>
        <taxon>Compostibacillus</taxon>
    </lineage>
</organism>
<dbReference type="FunFam" id="3.30.750.70:FF:000002">
    <property type="entry name" value="Acetyl-CoA hydrolase Ach1"/>
    <property type="match status" value="1"/>
</dbReference>
<evidence type="ECO:0000256" key="2">
    <source>
        <dbReference type="PIRSR" id="PIRSR617821-1"/>
    </source>
</evidence>
<dbReference type="SUPFAM" id="SSF100950">
    <property type="entry name" value="NagB/RpiA/CoA transferase-like"/>
    <property type="match status" value="2"/>
</dbReference>
<dbReference type="GO" id="GO:0006083">
    <property type="term" value="P:acetate metabolic process"/>
    <property type="evidence" value="ECO:0007669"/>
    <property type="project" value="InterPro"/>
</dbReference>
<feature type="domain" description="Acetyl-CoA hydrolase/transferase C-terminal" evidence="5">
    <location>
        <begin position="327"/>
        <end position="465"/>
    </location>
</feature>
<dbReference type="Gene3D" id="3.40.1080.20">
    <property type="entry name" value="Acetyl-CoA hydrolase/transferase C-terminal domain"/>
    <property type="match status" value="1"/>
</dbReference>
<protein>
    <submittedName>
        <fullName evidence="6">Acetyl-CoA hydrolase</fullName>
    </submittedName>
</protein>
<feature type="binding site" evidence="3">
    <location>
        <position position="381"/>
    </location>
    <ligand>
        <name>CoA</name>
        <dbReference type="ChEBI" id="CHEBI:57287"/>
    </ligand>
</feature>
<keyword evidence="6" id="KW-0378">Hydrolase</keyword>
<comment type="caution">
    <text evidence="6">The sequence shown here is derived from an EMBL/GenBank/DDBJ whole genome shotgun (WGS) entry which is preliminary data.</text>
</comment>
<feature type="binding site" evidence="3">
    <location>
        <begin position="266"/>
        <end position="270"/>
    </location>
    <ligand>
        <name>CoA</name>
        <dbReference type="ChEBI" id="CHEBI:57287"/>
    </ligand>
</feature>
<dbReference type="EMBL" id="BMEV01000006">
    <property type="protein sequence ID" value="GGH70365.1"/>
    <property type="molecule type" value="Genomic_DNA"/>
</dbReference>
<dbReference type="NCBIfam" id="TIGR03458">
    <property type="entry name" value="YgfH_subfam"/>
    <property type="match status" value="1"/>
</dbReference>
<dbReference type="InterPro" id="IPR017821">
    <property type="entry name" value="Succinate_CoA_transferase"/>
</dbReference>
<dbReference type="AlphaFoldDB" id="A0A8J3EJ04"/>
<dbReference type="FunFam" id="3.40.1080.20:FF:000001">
    <property type="entry name" value="Acetyl-CoA hydrolase Ach1"/>
    <property type="match status" value="1"/>
</dbReference>
<accession>A0A8J3EJ04</accession>
<dbReference type="Pfam" id="PF13336">
    <property type="entry name" value="AcetylCoA_hyd_C"/>
    <property type="match status" value="1"/>
</dbReference>
<dbReference type="GO" id="GO:0006084">
    <property type="term" value="P:acetyl-CoA metabolic process"/>
    <property type="evidence" value="ECO:0007669"/>
    <property type="project" value="InterPro"/>
</dbReference>
<evidence type="ECO:0000256" key="3">
    <source>
        <dbReference type="PIRSR" id="PIRSR617821-2"/>
    </source>
</evidence>
<sequence>MGDKLERIQAPALRDRVVTAEAAASWIKDGMTLGLSGFTRAGDAKAVPTALVKRAEKGEKLKVNVYTGASLGSNIDKMFAEAGIVHKRVPFQAEPAMRKKINAGEHLFVDQHLSHTSELLRAGAIDTIDYAILEAISITEDGMLIPTTSVGNSLAFAEFAKNIIIEINTAQPVELEGVHDLYSPKHQGERDVIPLTEPYQRIGTKGIPLDIGKVKGIVFTHQHDSPSAIVPPDEETQMIANHLLDFFRSEIKAGRLTENLMPLQSGIGSVANAVLHGMLDSEFENLVVYSEVLQDAVFDLIDAGKVNFASACSLTLSEEKMNEVFGNFEKYRDKLILRPQEISNHPEIIRRLGLIAMNTALEFDIYGNVNSTHVSGTNMMNGIGGSGDFARNSRLAIFVTKSVAKNGDISSVVPFVSHVDHTEHDVDVVVTEQGYADLRGLAPRERAPLIIENCAHPMYREQLWAYYKEALERGGQTPHVLEKAFSWHIHYKQHGTMSQLTTVPETCN</sequence>
<reference evidence="6" key="2">
    <citation type="submission" date="2020-09" db="EMBL/GenBank/DDBJ databases">
        <authorList>
            <person name="Sun Q."/>
            <person name="Zhou Y."/>
        </authorList>
    </citation>
    <scope>NUCLEOTIDE SEQUENCE</scope>
    <source>
        <strain evidence="6">CGMCC 1.12360</strain>
    </source>
</reference>
<dbReference type="Proteomes" id="UP000602050">
    <property type="component" value="Unassembled WGS sequence"/>
</dbReference>
<evidence type="ECO:0000256" key="1">
    <source>
        <dbReference type="ARBA" id="ARBA00009632"/>
    </source>
</evidence>
<dbReference type="InterPro" id="IPR038460">
    <property type="entry name" value="AcetylCoA_hyd_C_sf"/>
</dbReference>
<reference evidence="6" key="1">
    <citation type="journal article" date="2014" name="Int. J. Syst. Evol. Microbiol.">
        <title>Complete genome sequence of Corynebacterium casei LMG S-19264T (=DSM 44701T), isolated from a smear-ripened cheese.</title>
        <authorList>
            <consortium name="US DOE Joint Genome Institute (JGI-PGF)"/>
            <person name="Walter F."/>
            <person name="Albersmeier A."/>
            <person name="Kalinowski J."/>
            <person name="Ruckert C."/>
        </authorList>
    </citation>
    <scope>NUCLEOTIDE SEQUENCE</scope>
    <source>
        <strain evidence="6">CGMCC 1.12360</strain>
    </source>
</reference>
<evidence type="ECO:0000313" key="6">
    <source>
        <dbReference type="EMBL" id="GGH70365.1"/>
    </source>
</evidence>
<feature type="binding site" evidence="3">
    <location>
        <position position="405"/>
    </location>
    <ligand>
        <name>CoA</name>
        <dbReference type="ChEBI" id="CHEBI:57287"/>
    </ligand>
</feature>
<keyword evidence="7" id="KW-1185">Reference proteome</keyword>
<comment type="similarity">
    <text evidence="1">Belongs to the acetyl-CoA hydrolase/transferase family.</text>
</comment>
<dbReference type="PANTHER" id="PTHR43609:SF1">
    <property type="entry name" value="ACETYL-COA HYDROLASE"/>
    <property type="match status" value="1"/>
</dbReference>
<name>A0A8J3EJ04_9BACI</name>
<dbReference type="GO" id="GO:0003986">
    <property type="term" value="F:acetyl-CoA hydrolase activity"/>
    <property type="evidence" value="ECO:0007669"/>
    <property type="project" value="TreeGrafter"/>
</dbReference>
<dbReference type="Gene3D" id="3.40.1080.10">
    <property type="entry name" value="Glutaconate Coenzyme A-transferase"/>
    <property type="match status" value="1"/>
</dbReference>
<dbReference type="GO" id="GO:0008775">
    <property type="term" value="F:acetate CoA-transferase activity"/>
    <property type="evidence" value="ECO:0007669"/>
    <property type="project" value="InterPro"/>
</dbReference>